<dbReference type="PANTHER" id="PTHR34271">
    <property type="entry name" value="NUCLEOLAR HISTONE METHYLTRANSFERASE-RELATED PROTEIN"/>
    <property type="match status" value="1"/>
</dbReference>
<dbReference type="PANTHER" id="PTHR34271:SF1">
    <property type="entry name" value="NUCLEOLAR HISTONE METHYLTRANSFERASE-RELATED PROTEIN"/>
    <property type="match status" value="1"/>
</dbReference>
<dbReference type="Pfam" id="PF10440">
    <property type="entry name" value="WIYLD"/>
    <property type="match status" value="1"/>
</dbReference>
<dbReference type="InterPro" id="IPR018848">
    <property type="entry name" value="WIYLD_domain"/>
</dbReference>
<gene>
    <name evidence="2" type="ORF">D0Y65_037828</name>
</gene>
<evidence type="ECO:0000313" key="3">
    <source>
        <dbReference type="Proteomes" id="UP000289340"/>
    </source>
</evidence>
<reference evidence="2 3" key="1">
    <citation type="submission" date="2018-09" db="EMBL/GenBank/DDBJ databases">
        <title>A high-quality reference genome of wild soybean provides a powerful tool to mine soybean genomes.</title>
        <authorList>
            <person name="Xie M."/>
            <person name="Chung C.Y.L."/>
            <person name="Li M.-W."/>
            <person name="Wong F.-L."/>
            <person name="Chan T.-F."/>
            <person name="Lam H.-M."/>
        </authorList>
    </citation>
    <scope>NUCLEOTIDE SEQUENCE [LARGE SCALE GENOMIC DNA]</scope>
    <source>
        <strain evidence="3">cv. W05</strain>
        <tissue evidence="2">Hypocotyl of etiolated seedlings</tissue>
    </source>
</reference>
<comment type="caution">
    <text evidence="2">The sequence shown here is derived from an EMBL/GenBank/DDBJ whole genome shotgun (WGS) entry which is preliminary data.</text>
</comment>
<evidence type="ECO:0000313" key="2">
    <source>
        <dbReference type="EMBL" id="RZB67663.1"/>
    </source>
</evidence>
<evidence type="ECO:0000259" key="1">
    <source>
        <dbReference type="Pfam" id="PF10440"/>
    </source>
</evidence>
<dbReference type="AlphaFoldDB" id="A0A445H220"/>
<name>A0A445H220_GLYSO</name>
<feature type="domain" description="WIYLD" evidence="1">
    <location>
        <begin position="11"/>
        <end position="64"/>
    </location>
</feature>
<dbReference type="EMBL" id="QZWG01000014">
    <property type="protein sequence ID" value="RZB67663.1"/>
    <property type="molecule type" value="Genomic_DNA"/>
</dbReference>
<dbReference type="InterPro" id="IPR043017">
    <property type="entry name" value="WIYLD_dom_sf"/>
</dbReference>
<protein>
    <recommendedName>
        <fullName evidence="1">WIYLD domain-containing protein</fullName>
    </recommendedName>
</protein>
<dbReference type="Proteomes" id="UP000289340">
    <property type="component" value="Chromosome 14"/>
</dbReference>
<accession>A0A445H220</accession>
<keyword evidence="3" id="KW-1185">Reference proteome</keyword>
<proteinExistence type="predicted"/>
<sequence length="73" mass="8175">MQSKIAASMGMDTAVESMHQLRFGKQLVPEMLKELLDVYGTSGWPYIEEASYKLLIEAILNKQQGSAEDKVNI</sequence>
<dbReference type="Gene3D" id="1.10.8.850">
    <property type="entry name" value="Histone-lysine N methyltransferase , C-terminal domain-like"/>
    <property type="match status" value="1"/>
</dbReference>
<organism evidence="2 3">
    <name type="scientific">Glycine soja</name>
    <name type="common">Wild soybean</name>
    <dbReference type="NCBI Taxonomy" id="3848"/>
    <lineage>
        <taxon>Eukaryota</taxon>
        <taxon>Viridiplantae</taxon>
        <taxon>Streptophyta</taxon>
        <taxon>Embryophyta</taxon>
        <taxon>Tracheophyta</taxon>
        <taxon>Spermatophyta</taxon>
        <taxon>Magnoliopsida</taxon>
        <taxon>eudicotyledons</taxon>
        <taxon>Gunneridae</taxon>
        <taxon>Pentapetalae</taxon>
        <taxon>rosids</taxon>
        <taxon>fabids</taxon>
        <taxon>Fabales</taxon>
        <taxon>Fabaceae</taxon>
        <taxon>Papilionoideae</taxon>
        <taxon>50 kb inversion clade</taxon>
        <taxon>NPAAA clade</taxon>
        <taxon>indigoferoid/millettioid clade</taxon>
        <taxon>Phaseoleae</taxon>
        <taxon>Glycine</taxon>
        <taxon>Glycine subgen. Soja</taxon>
    </lineage>
</organism>